<dbReference type="AlphaFoldDB" id="A0A9P0KKW5"/>
<accession>A0A9P0KKW5</accession>
<evidence type="ECO:0000313" key="1">
    <source>
        <dbReference type="EMBL" id="CAH1976971.1"/>
    </source>
</evidence>
<gene>
    <name evidence="1" type="ORF">ACAOBT_LOCUS12401</name>
</gene>
<dbReference type="OrthoDB" id="2014333at2759"/>
<protein>
    <submittedName>
        <fullName evidence="1">Uncharacterized protein</fullName>
    </submittedName>
</protein>
<sequence length="48" mass="5620">MNSWFLYEQVSSTTVTPIASFSGMRLTFGGSACKYKINKFFYEFQHRI</sequence>
<comment type="caution">
    <text evidence="1">The sequence shown here is derived from an EMBL/GenBank/DDBJ whole genome shotgun (WGS) entry which is preliminary data.</text>
</comment>
<evidence type="ECO:0000313" key="2">
    <source>
        <dbReference type="Proteomes" id="UP001152888"/>
    </source>
</evidence>
<organism evidence="1 2">
    <name type="scientific">Acanthoscelides obtectus</name>
    <name type="common">Bean weevil</name>
    <name type="synonym">Bruchus obtectus</name>
    <dbReference type="NCBI Taxonomy" id="200917"/>
    <lineage>
        <taxon>Eukaryota</taxon>
        <taxon>Metazoa</taxon>
        <taxon>Ecdysozoa</taxon>
        <taxon>Arthropoda</taxon>
        <taxon>Hexapoda</taxon>
        <taxon>Insecta</taxon>
        <taxon>Pterygota</taxon>
        <taxon>Neoptera</taxon>
        <taxon>Endopterygota</taxon>
        <taxon>Coleoptera</taxon>
        <taxon>Polyphaga</taxon>
        <taxon>Cucujiformia</taxon>
        <taxon>Chrysomeloidea</taxon>
        <taxon>Chrysomelidae</taxon>
        <taxon>Bruchinae</taxon>
        <taxon>Bruchini</taxon>
        <taxon>Acanthoscelides</taxon>
    </lineage>
</organism>
<dbReference type="EMBL" id="CAKOFQ010006852">
    <property type="protein sequence ID" value="CAH1976971.1"/>
    <property type="molecule type" value="Genomic_DNA"/>
</dbReference>
<reference evidence="1" key="1">
    <citation type="submission" date="2022-03" db="EMBL/GenBank/DDBJ databases">
        <authorList>
            <person name="Sayadi A."/>
        </authorList>
    </citation>
    <scope>NUCLEOTIDE SEQUENCE</scope>
</reference>
<proteinExistence type="predicted"/>
<dbReference type="Proteomes" id="UP001152888">
    <property type="component" value="Unassembled WGS sequence"/>
</dbReference>
<name>A0A9P0KKW5_ACAOB</name>
<keyword evidence="2" id="KW-1185">Reference proteome</keyword>